<protein>
    <submittedName>
        <fullName evidence="7">Glycoside hydrolase family 43 protein</fullName>
    </submittedName>
</protein>
<dbReference type="Pfam" id="PF04616">
    <property type="entry name" value="Glyco_hydro_43"/>
    <property type="match status" value="1"/>
</dbReference>
<keyword evidence="2" id="KW-0624">Polysaccharide degradation</keyword>
<evidence type="ECO:0000256" key="5">
    <source>
        <dbReference type="ARBA" id="ARBA00023295"/>
    </source>
</evidence>
<evidence type="ECO:0000256" key="1">
    <source>
        <dbReference type="ARBA" id="ARBA00009865"/>
    </source>
</evidence>
<evidence type="ECO:0000256" key="4">
    <source>
        <dbReference type="ARBA" id="ARBA00023277"/>
    </source>
</evidence>
<proteinExistence type="inferred from homology"/>
<dbReference type="PANTHER" id="PTHR43772">
    <property type="entry name" value="ENDO-1,4-BETA-XYLANASE"/>
    <property type="match status" value="1"/>
</dbReference>
<comment type="caution">
    <text evidence="7">The sequence shown here is derived from an EMBL/GenBank/DDBJ whole genome shotgun (WGS) entry which is preliminary data.</text>
</comment>
<evidence type="ECO:0000256" key="2">
    <source>
        <dbReference type="ARBA" id="ARBA00022651"/>
    </source>
</evidence>
<evidence type="ECO:0000256" key="3">
    <source>
        <dbReference type="ARBA" id="ARBA00022801"/>
    </source>
</evidence>
<organism evidence="7 8">
    <name type="scientific">Halalkalibacter kiskunsagensis</name>
    <dbReference type="NCBI Taxonomy" id="1548599"/>
    <lineage>
        <taxon>Bacteria</taxon>
        <taxon>Bacillati</taxon>
        <taxon>Bacillota</taxon>
        <taxon>Bacilli</taxon>
        <taxon>Bacillales</taxon>
        <taxon>Bacillaceae</taxon>
        <taxon>Halalkalibacter</taxon>
    </lineage>
</organism>
<dbReference type="InterPro" id="IPR006710">
    <property type="entry name" value="Glyco_hydro_43"/>
</dbReference>
<evidence type="ECO:0000313" key="7">
    <source>
        <dbReference type="EMBL" id="MFC0471789.1"/>
    </source>
</evidence>
<reference evidence="7 8" key="1">
    <citation type="submission" date="2024-09" db="EMBL/GenBank/DDBJ databases">
        <authorList>
            <person name="Sun Q."/>
            <person name="Mori K."/>
        </authorList>
    </citation>
    <scope>NUCLEOTIDE SEQUENCE [LARGE SCALE GENOMIC DNA]</scope>
    <source>
        <strain evidence="7 8">NCAIM B.02610</strain>
    </source>
</reference>
<accession>A0ABV6KEP6</accession>
<keyword evidence="3 6" id="KW-0378">Hydrolase</keyword>
<dbReference type="InterPro" id="IPR052176">
    <property type="entry name" value="Glycosyl_Hydrlase_43_Enz"/>
</dbReference>
<dbReference type="EMBL" id="JBHLUX010000036">
    <property type="protein sequence ID" value="MFC0471789.1"/>
    <property type="molecule type" value="Genomic_DNA"/>
</dbReference>
<keyword evidence="8" id="KW-1185">Reference proteome</keyword>
<dbReference type="CDD" id="cd08991">
    <property type="entry name" value="GH43_HoAraf43-like"/>
    <property type="match status" value="1"/>
</dbReference>
<dbReference type="PANTHER" id="PTHR43772:SF2">
    <property type="entry name" value="PUTATIVE (AFU_ORTHOLOGUE AFUA_2G04480)-RELATED"/>
    <property type="match status" value="1"/>
</dbReference>
<name>A0ABV6KEP6_9BACI</name>
<dbReference type="Gene3D" id="2.115.10.20">
    <property type="entry name" value="Glycosyl hydrolase domain, family 43"/>
    <property type="match status" value="1"/>
</dbReference>
<comment type="similarity">
    <text evidence="1 6">Belongs to the glycosyl hydrolase 43 family.</text>
</comment>
<dbReference type="SUPFAM" id="SSF75005">
    <property type="entry name" value="Arabinanase/levansucrase/invertase"/>
    <property type="match status" value="1"/>
</dbReference>
<dbReference type="Proteomes" id="UP001589838">
    <property type="component" value="Unassembled WGS sequence"/>
</dbReference>
<dbReference type="RefSeq" id="WP_335959692.1">
    <property type="nucleotide sequence ID" value="NZ_JAXBLX010000006.1"/>
</dbReference>
<dbReference type="InterPro" id="IPR023296">
    <property type="entry name" value="Glyco_hydro_beta-prop_sf"/>
</dbReference>
<keyword evidence="2" id="KW-0858">Xylan degradation</keyword>
<evidence type="ECO:0000256" key="6">
    <source>
        <dbReference type="RuleBase" id="RU361187"/>
    </source>
</evidence>
<keyword evidence="5 6" id="KW-0326">Glycosidase</keyword>
<keyword evidence="4" id="KW-0119">Carbohydrate metabolism</keyword>
<gene>
    <name evidence="7" type="ORF">ACFFHM_15105</name>
</gene>
<evidence type="ECO:0000313" key="8">
    <source>
        <dbReference type="Proteomes" id="UP001589838"/>
    </source>
</evidence>
<sequence>MGYQNPVISIKGVDHGDPAVLKYNGMYYLYHTGPREIPVYQSTNLVDWEKVGVALHASDDPNHWAQIDLWAPEIIHENGTFYMYVTGAMRNEDGSANDEIRHIGVATSESPTGPFELAQEPLTGEWSIDAHPFKDEDGTYYMFYNVRNDYTKGPNGVIGTGNVVDRLVDLTTLSGNPTMVVKPEHLWEGNKEHSFFWNEGPFVLKRKGTYYQMYSAGFFGDDTYGVYYATSSTPMGPRGMDDTSWKKWKGGEPILKTNEACYGPGHHVVVKGPNGVEDFIVYHGYEPDENVQERRVRVGRFKWEGDHMWLEPPSFSELPLPEAPTFDGRFLQSITDINKGLTDYQSSNFHFETNIAFHTKEKLQTDIFAFVIDEDHRVEWSIGVTNNTIKTKVIKNEIETTEYEAKLASNYNASAYHFFKLTKQGSSLQLYVDHVLVIDVLVEDRKAKGEVRILVNEETGSCKGTILTKA</sequence>
<dbReference type="GO" id="GO:0016787">
    <property type="term" value="F:hydrolase activity"/>
    <property type="evidence" value="ECO:0007669"/>
    <property type="project" value="UniProtKB-KW"/>
</dbReference>